<dbReference type="AlphaFoldDB" id="A0A5C6ZIU6"/>
<proteinExistence type="predicted"/>
<dbReference type="OrthoDB" id="769863at2"/>
<sequence>MKKETINIDHRKKIFKAQLNGVGFKEGDAHIIYLPSLQISSYGECIEEANEMMKISLNEFSENLLQLDELKINSILKQLGWEKAKFFDKRLVHLSETTFEDIKKEFNLPDDTQVQKIPIAV</sequence>
<comment type="caution">
    <text evidence="1">The sequence shown here is derived from an EMBL/GenBank/DDBJ whole genome shotgun (WGS) entry which is preliminary data.</text>
</comment>
<evidence type="ECO:0000313" key="1">
    <source>
        <dbReference type="EMBL" id="TXD90114.1"/>
    </source>
</evidence>
<keyword evidence="2" id="KW-1185">Reference proteome</keyword>
<gene>
    <name evidence="1" type="ORF">ESY86_05030</name>
</gene>
<evidence type="ECO:0000313" key="2">
    <source>
        <dbReference type="Proteomes" id="UP000321578"/>
    </source>
</evidence>
<dbReference type="RefSeq" id="WP_147085508.1">
    <property type="nucleotide sequence ID" value="NZ_VORM01000004.1"/>
</dbReference>
<name>A0A5C6ZIU6_9FLAO</name>
<organism evidence="1 2">
    <name type="scientific">Subsaximicrobium wynnwilliamsii</name>
    <dbReference type="NCBI Taxonomy" id="291179"/>
    <lineage>
        <taxon>Bacteria</taxon>
        <taxon>Pseudomonadati</taxon>
        <taxon>Bacteroidota</taxon>
        <taxon>Flavobacteriia</taxon>
        <taxon>Flavobacteriales</taxon>
        <taxon>Flavobacteriaceae</taxon>
        <taxon>Subsaximicrobium</taxon>
    </lineage>
</organism>
<protein>
    <submittedName>
        <fullName evidence="1">Uncharacterized protein</fullName>
    </submittedName>
</protein>
<dbReference type="EMBL" id="VORO01000004">
    <property type="protein sequence ID" value="TXD90114.1"/>
    <property type="molecule type" value="Genomic_DNA"/>
</dbReference>
<reference evidence="1 2" key="1">
    <citation type="submission" date="2019-08" db="EMBL/GenBank/DDBJ databases">
        <title>Genomes of Subsaximicrobium wynnwilliamsii strains.</title>
        <authorList>
            <person name="Bowman J.P."/>
        </authorList>
    </citation>
    <scope>NUCLEOTIDE SEQUENCE [LARGE SCALE GENOMIC DNA]</scope>
    <source>
        <strain evidence="1 2">2-80-2</strain>
    </source>
</reference>
<accession>A0A5C6ZIU6</accession>
<dbReference type="Proteomes" id="UP000321578">
    <property type="component" value="Unassembled WGS sequence"/>
</dbReference>